<gene>
    <name evidence="3" type="primary">LOC102983336</name>
</gene>
<dbReference type="KEGG" id="pcad:102983336"/>
<dbReference type="PANTHER" id="PTHR31844">
    <property type="entry name" value="MYELIN-ASSOCIATED NEURITE-OUTGROWTH INHIBITOR-RELATED"/>
    <property type="match status" value="1"/>
</dbReference>
<comment type="similarity">
    <text evidence="1">Belongs to the FAM168 family.</text>
</comment>
<dbReference type="InterPro" id="IPR029247">
    <property type="entry name" value="FAM168A/MANI"/>
</dbReference>
<sequence length="188" mass="19808">MLILCNTSLELHVMFCFLRHTAFFIGIYYQVVTHAERNGSKSSACVIDPNLNGLCFPSYVEKDSQLSTMNPVYSPVQPGAPYGNPKNMAYTGYPTAYPAAAPAYNPSLYPTNSPSYAPGKEKVKTAVVSGVGGEALFGEKKPETLAGLSMSLIALGSACPCLIVQGVPSGNWGSSASGNRISSILLGT</sequence>
<evidence type="ECO:0000313" key="3">
    <source>
        <dbReference type="RefSeq" id="XP_028357056.1"/>
    </source>
</evidence>
<evidence type="ECO:0000313" key="2">
    <source>
        <dbReference type="Proteomes" id="UP000248484"/>
    </source>
</evidence>
<proteinExistence type="inferred from homology"/>
<dbReference type="RefSeq" id="XP_028357056.1">
    <property type="nucleotide sequence ID" value="XM_028501255.2"/>
</dbReference>
<keyword evidence="2" id="KW-1185">Reference proteome</keyword>
<dbReference type="AlphaFoldDB" id="A0A455CBU8"/>
<dbReference type="Proteomes" id="UP000248484">
    <property type="component" value="Chromosome 16"/>
</dbReference>
<organism evidence="2 3">
    <name type="scientific">Physeter macrocephalus</name>
    <name type="common">Sperm whale</name>
    <name type="synonym">Physeter catodon</name>
    <dbReference type="NCBI Taxonomy" id="9755"/>
    <lineage>
        <taxon>Eukaryota</taxon>
        <taxon>Metazoa</taxon>
        <taxon>Chordata</taxon>
        <taxon>Craniata</taxon>
        <taxon>Vertebrata</taxon>
        <taxon>Euteleostomi</taxon>
        <taxon>Mammalia</taxon>
        <taxon>Eutheria</taxon>
        <taxon>Laurasiatheria</taxon>
        <taxon>Artiodactyla</taxon>
        <taxon>Whippomorpha</taxon>
        <taxon>Cetacea</taxon>
        <taxon>Odontoceti</taxon>
        <taxon>Physeteridae</taxon>
        <taxon>Physeter</taxon>
    </lineage>
</organism>
<protein>
    <submittedName>
        <fullName evidence="3">Uncharacterized protein</fullName>
    </submittedName>
</protein>
<name>A0A455CBU8_PHYMC</name>
<reference evidence="3" key="1">
    <citation type="submission" date="2025-08" db="UniProtKB">
        <authorList>
            <consortium name="RefSeq"/>
        </authorList>
    </citation>
    <scope>IDENTIFICATION</scope>
    <source>
        <tissue evidence="3">Muscle</tissue>
    </source>
</reference>
<dbReference type="GeneID" id="102983336"/>
<evidence type="ECO:0000256" key="1">
    <source>
        <dbReference type="ARBA" id="ARBA00005357"/>
    </source>
</evidence>
<accession>A0A455CBU8</accession>
<dbReference type="Pfam" id="PF14944">
    <property type="entry name" value="TCRP1"/>
    <property type="match status" value="1"/>
</dbReference>
<dbReference type="InParanoid" id="A0A455CBU8"/>
<dbReference type="OrthoDB" id="9940490at2759"/>